<dbReference type="EMBL" id="CASHTH010003016">
    <property type="protein sequence ID" value="CAI8038919.1"/>
    <property type="molecule type" value="Genomic_DNA"/>
</dbReference>
<evidence type="ECO:0000256" key="3">
    <source>
        <dbReference type="ARBA" id="ARBA00022946"/>
    </source>
</evidence>
<dbReference type="CDD" id="cd06848">
    <property type="entry name" value="GCS_H"/>
    <property type="match status" value="1"/>
</dbReference>
<dbReference type="PANTHER" id="PTHR11715">
    <property type="entry name" value="GLYCINE CLEAVAGE SYSTEM H PROTEIN"/>
    <property type="match status" value="1"/>
</dbReference>
<comment type="subcellular location">
    <subcellularLocation>
        <location evidence="5">Mitochondrion</location>
    </subcellularLocation>
</comment>
<evidence type="ECO:0000256" key="1">
    <source>
        <dbReference type="ARBA" id="ARBA00009249"/>
    </source>
</evidence>
<dbReference type="NCBIfam" id="NF002270">
    <property type="entry name" value="PRK01202.1"/>
    <property type="match status" value="1"/>
</dbReference>
<dbReference type="PROSITE" id="PS00189">
    <property type="entry name" value="LIPOYL"/>
    <property type="match status" value="1"/>
</dbReference>
<gene>
    <name evidence="7" type="ORF">GBAR_LOCUS21673</name>
</gene>
<evidence type="ECO:0000259" key="6">
    <source>
        <dbReference type="PROSITE" id="PS50968"/>
    </source>
</evidence>
<reference evidence="7" key="1">
    <citation type="submission" date="2023-03" db="EMBL/GenBank/DDBJ databases">
        <authorList>
            <person name="Steffen K."/>
            <person name="Cardenas P."/>
        </authorList>
    </citation>
    <scope>NUCLEOTIDE SEQUENCE</scope>
</reference>
<keyword evidence="8" id="KW-1185">Reference proteome</keyword>
<dbReference type="AlphaFoldDB" id="A0AA35WZT1"/>
<dbReference type="GO" id="GO:0005960">
    <property type="term" value="C:glycine cleavage complex"/>
    <property type="evidence" value="ECO:0007669"/>
    <property type="project" value="UniProtKB-UniRule"/>
</dbReference>
<evidence type="ECO:0000256" key="4">
    <source>
        <dbReference type="PIRSR" id="PIRSR617453-50"/>
    </source>
</evidence>
<dbReference type="Proteomes" id="UP001174909">
    <property type="component" value="Unassembled WGS sequence"/>
</dbReference>
<dbReference type="HAMAP" id="MF_00272">
    <property type="entry name" value="GcvH"/>
    <property type="match status" value="1"/>
</dbReference>
<proteinExistence type="inferred from homology"/>
<dbReference type="NCBIfam" id="TIGR00527">
    <property type="entry name" value="gcvH"/>
    <property type="match status" value="1"/>
</dbReference>
<dbReference type="InterPro" id="IPR000089">
    <property type="entry name" value="Biotin_lipoyl"/>
</dbReference>
<dbReference type="InterPro" id="IPR002930">
    <property type="entry name" value="GCV_H"/>
</dbReference>
<comment type="similarity">
    <text evidence="1 5">Belongs to the GcvH family.</text>
</comment>
<comment type="cofactor">
    <cofactor evidence="5">
        <name>(R)-lipoate</name>
        <dbReference type="ChEBI" id="CHEBI:83088"/>
    </cofactor>
    <text evidence="5">Binds 1 lipoyl cofactor covalently.</text>
</comment>
<protein>
    <recommendedName>
        <fullName evidence="5">Glycine cleavage system H protein</fullName>
    </recommendedName>
</protein>
<feature type="modified residue" description="N6-lipoyllysine" evidence="4">
    <location>
        <position position="112"/>
    </location>
</feature>
<dbReference type="InterPro" id="IPR017453">
    <property type="entry name" value="GCV_H_sub"/>
</dbReference>
<evidence type="ECO:0000256" key="5">
    <source>
        <dbReference type="RuleBase" id="RU364055"/>
    </source>
</evidence>
<evidence type="ECO:0000313" key="8">
    <source>
        <dbReference type="Proteomes" id="UP001174909"/>
    </source>
</evidence>
<keyword evidence="2 4" id="KW-0450">Lipoyl</keyword>
<dbReference type="Pfam" id="PF01597">
    <property type="entry name" value="GCV_H"/>
    <property type="match status" value="1"/>
</dbReference>
<comment type="function">
    <text evidence="5">The H protein shuttles the methylamine group of glycine from the P protein to the T protein.</text>
</comment>
<feature type="domain" description="Lipoyl-binding" evidence="6">
    <location>
        <begin position="71"/>
        <end position="153"/>
    </location>
</feature>
<comment type="caution">
    <text evidence="7">The sequence shown here is derived from an EMBL/GenBank/DDBJ whole genome shotgun (WGS) entry which is preliminary data.</text>
</comment>
<name>A0AA35WZT1_GEOBA</name>
<dbReference type="SUPFAM" id="SSF51230">
    <property type="entry name" value="Single hybrid motif"/>
    <property type="match status" value="1"/>
</dbReference>
<evidence type="ECO:0000313" key="7">
    <source>
        <dbReference type="EMBL" id="CAI8038919.1"/>
    </source>
</evidence>
<sequence length="179" mass="19243">MAAAALGRCLLSGFRGNSRLAFSSCRRAASQSLPVRCSVALTARRGYSSSGGGADCLFAKSHEWVRVEGKTATVGISEYAQDKLGEVVYVELPVVGTEVEKGDQVSVFESVKAVAEVYTSLSGEVTEVNEELENSPNLINDEPFGKGWLAKLQVSNADEEVADLMTHEQYEQYIAQGDV</sequence>
<evidence type="ECO:0000256" key="2">
    <source>
        <dbReference type="ARBA" id="ARBA00022823"/>
    </source>
</evidence>
<keyword evidence="3 5" id="KW-0809">Transit peptide</keyword>
<dbReference type="InterPro" id="IPR003016">
    <property type="entry name" value="2-oxoA_DH_lipoyl-BS"/>
</dbReference>
<dbReference type="GO" id="GO:0019464">
    <property type="term" value="P:glycine decarboxylation via glycine cleavage system"/>
    <property type="evidence" value="ECO:0007669"/>
    <property type="project" value="UniProtKB-UniRule"/>
</dbReference>
<comment type="subunit">
    <text evidence="5">The glycine cleavage system is composed of four proteins: P, T, L and H.</text>
</comment>
<organism evidence="7 8">
    <name type="scientific">Geodia barretti</name>
    <name type="common">Barrett's horny sponge</name>
    <dbReference type="NCBI Taxonomy" id="519541"/>
    <lineage>
        <taxon>Eukaryota</taxon>
        <taxon>Metazoa</taxon>
        <taxon>Porifera</taxon>
        <taxon>Demospongiae</taxon>
        <taxon>Heteroscleromorpha</taxon>
        <taxon>Tetractinellida</taxon>
        <taxon>Astrophorina</taxon>
        <taxon>Geodiidae</taxon>
        <taxon>Geodia</taxon>
    </lineage>
</organism>
<dbReference type="GO" id="GO:0009249">
    <property type="term" value="P:protein lipoylation"/>
    <property type="evidence" value="ECO:0007669"/>
    <property type="project" value="TreeGrafter"/>
</dbReference>
<accession>A0AA35WZT1</accession>
<dbReference type="InterPro" id="IPR033753">
    <property type="entry name" value="GCV_H/Fam206"/>
</dbReference>
<dbReference type="GO" id="GO:0005739">
    <property type="term" value="C:mitochondrion"/>
    <property type="evidence" value="ECO:0007669"/>
    <property type="project" value="UniProtKB-SubCell"/>
</dbReference>
<keyword evidence="5" id="KW-0496">Mitochondrion</keyword>
<dbReference type="InterPro" id="IPR011053">
    <property type="entry name" value="Single_hybrid_motif"/>
</dbReference>
<dbReference type="PANTHER" id="PTHR11715:SF3">
    <property type="entry name" value="GLYCINE CLEAVAGE SYSTEM H PROTEIN-RELATED"/>
    <property type="match status" value="1"/>
</dbReference>
<dbReference type="PROSITE" id="PS50968">
    <property type="entry name" value="BIOTINYL_LIPOYL"/>
    <property type="match status" value="1"/>
</dbReference>
<dbReference type="Gene3D" id="2.40.50.100">
    <property type="match status" value="1"/>
</dbReference>